<dbReference type="Pfam" id="PF11337">
    <property type="entry name" value="DUF3139"/>
    <property type="match status" value="1"/>
</dbReference>
<comment type="caution">
    <text evidence="2">The sequence shown here is derived from an EMBL/GenBank/DDBJ whole genome shotgun (WGS) entry which is preliminary data.</text>
</comment>
<feature type="transmembrane region" description="Helical" evidence="1">
    <location>
        <begin position="7"/>
        <end position="24"/>
    </location>
</feature>
<dbReference type="InterPro" id="IPR021486">
    <property type="entry name" value="DUF3139"/>
</dbReference>
<keyword evidence="1" id="KW-1133">Transmembrane helix</keyword>
<dbReference type="EMBL" id="RRCN01000001">
    <property type="protein sequence ID" value="RRJ66968.1"/>
    <property type="molecule type" value="Genomic_DNA"/>
</dbReference>
<sequence>MTRKKKVLIIIAAIVILAVSIFFIRDNLKLRALEGSLEDYLINEKGYAKSDIISIKARHSKMPEYPVYVRFKNEPDVVYLFTDLGKSEWKQLDKLKGK</sequence>
<accession>A0A3P3UBH8</accession>
<dbReference type="AlphaFoldDB" id="A0A3P3UBH8"/>
<dbReference type="Proteomes" id="UP000267017">
    <property type="component" value="Unassembled WGS sequence"/>
</dbReference>
<keyword evidence="1" id="KW-0472">Membrane</keyword>
<keyword evidence="1" id="KW-0812">Transmembrane</keyword>
<dbReference type="RefSeq" id="WP_128634751.1">
    <property type="nucleotide sequence ID" value="NZ_RRCN01000001.1"/>
</dbReference>
<proteinExistence type="predicted"/>
<dbReference type="OrthoDB" id="2678071at2"/>
<evidence type="ECO:0000313" key="3">
    <source>
        <dbReference type="Proteomes" id="UP000267017"/>
    </source>
</evidence>
<keyword evidence="3" id="KW-1185">Reference proteome</keyword>
<organism evidence="2 3">
    <name type="scientific">Paenibacillus oralis</name>
    <dbReference type="NCBI Taxonomy" id="2490856"/>
    <lineage>
        <taxon>Bacteria</taxon>
        <taxon>Bacillati</taxon>
        <taxon>Bacillota</taxon>
        <taxon>Bacilli</taxon>
        <taxon>Bacillales</taxon>
        <taxon>Paenibacillaceae</taxon>
        <taxon>Paenibacillus</taxon>
    </lineage>
</organism>
<protein>
    <submittedName>
        <fullName evidence="2">DUF3139 domain-containing protein</fullName>
    </submittedName>
</protein>
<gene>
    <name evidence="2" type="ORF">EHV15_31610</name>
</gene>
<evidence type="ECO:0000256" key="1">
    <source>
        <dbReference type="SAM" id="Phobius"/>
    </source>
</evidence>
<reference evidence="2 3" key="1">
    <citation type="submission" date="2018-11" db="EMBL/GenBank/DDBJ databases">
        <title>Genome sequencing of Paenibacillus sp. KCOM 3021 (= ChDC PVNT-B20).</title>
        <authorList>
            <person name="Kook J.-K."/>
            <person name="Park S.-N."/>
            <person name="Lim Y.K."/>
        </authorList>
    </citation>
    <scope>NUCLEOTIDE SEQUENCE [LARGE SCALE GENOMIC DNA]</scope>
    <source>
        <strain evidence="2 3">KCOM 3021</strain>
    </source>
</reference>
<name>A0A3P3UBH8_9BACL</name>
<evidence type="ECO:0000313" key="2">
    <source>
        <dbReference type="EMBL" id="RRJ66968.1"/>
    </source>
</evidence>